<protein>
    <recommendedName>
        <fullName evidence="3">DUF763 domain-containing protein</fullName>
    </recommendedName>
</protein>
<name>A0A133VFF6_9EURY</name>
<dbReference type="AlphaFoldDB" id="A0A133VFF6"/>
<evidence type="ECO:0008006" key="3">
    <source>
        <dbReference type="Google" id="ProtNLM"/>
    </source>
</evidence>
<dbReference type="PANTHER" id="PTHR38597">
    <property type="entry name" value="BLL3834 PROTEIN"/>
    <property type="match status" value="1"/>
</dbReference>
<dbReference type="EMBL" id="LHYD01000031">
    <property type="protein sequence ID" value="KXB05157.1"/>
    <property type="molecule type" value="Genomic_DNA"/>
</dbReference>
<evidence type="ECO:0000313" key="2">
    <source>
        <dbReference type="Proteomes" id="UP000070311"/>
    </source>
</evidence>
<dbReference type="InterPro" id="IPR008482">
    <property type="entry name" value="DUF763"/>
</dbReference>
<reference evidence="1 2" key="1">
    <citation type="journal article" date="2016" name="Sci. Rep.">
        <title>Metabolic traits of an uncultured archaeal lineage -MSBL1- from brine pools of the Red Sea.</title>
        <authorList>
            <person name="Mwirichia R."/>
            <person name="Alam I."/>
            <person name="Rashid M."/>
            <person name="Vinu M."/>
            <person name="Ba-Alawi W."/>
            <person name="Anthony Kamau A."/>
            <person name="Kamanda Ngugi D."/>
            <person name="Goker M."/>
            <person name="Klenk H.P."/>
            <person name="Bajic V."/>
            <person name="Stingl U."/>
        </authorList>
    </citation>
    <scope>NUCLEOTIDE SEQUENCE [LARGE SCALE GENOMIC DNA]</scope>
    <source>
        <strain evidence="1">SCGC-AAA382A13</strain>
    </source>
</reference>
<organism evidence="1 2">
    <name type="scientific">candidate division MSBL1 archaeon SCGC-AAA382A13</name>
    <dbReference type="NCBI Taxonomy" id="1698279"/>
    <lineage>
        <taxon>Archaea</taxon>
        <taxon>Methanobacteriati</taxon>
        <taxon>Methanobacteriota</taxon>
        <taxon>candidate division MSBL1</taxon>
    </lineage>
</organism>
<evidence type="ECO:0000313" key="1">
    <source>
        <dbReference type="EMBL" id="KXB05157.1"/>
    </source>
</evidence>
<dbReference type="Proteomes" id="UP000070311">
    <property type="component" value="Unassembled WGS sequence"/>
</dbReference>
<proteinExistence type="predicted"/>
<dbReference type="Pfam" id="PF05559">
    <property type="entry name" value="DUF763"/>
    <property type="match status" value="1"/>
</dbReference>
<sequence>MKKSGVSKLPLHGGKAPSWLVGRMKKLAKPIVRIIVNDYGRDEFLRRLADPYWFQSLGCVLGFDWHSSGVSTVTTGVLKDVLSSIDVGIFAAGGKGKASLKAIDEIEEFSDKFNLSSKETNSFKRSSRMTAKVDNVAVQANAPLYHHAFFGSEDGEWSVVQQGMDTDKGMARRYHWISQGFDSFVKEPHEGIVAEKKKKSVLDLTAEESEECRKVSTDLVKDGPEKVRREFESLRPEEQKSLFDWVPKKRKKQRPVKFLELPKRLNWAALEEAYELQPKNFENLVKIEGVGPATARGLALVSEVIYGESASWRDPARFSYAFGGKDGVPYPVDRSAMDKAHKTLKSALEEAEIGKSEKLKAVKRLEKFSKV</sequence>
<comment type="caution">
    <text evidence="1">The sequence shown here is derived from an EMBL/GenBank/DDBJ whole genome shotgun (WGS) entry which is preliminary data.</text>
</comment>
<gene>
    <name evidence="1" type="ORF">AKJ50_01680</name>
</gene>
<dbReference type="PATRIC" id="fig|1698279.3.peg.263"/>
<keyword evidence="2" id="KW-1185">Reference proteome</keyword>
<dbReference type="PANTHER" id="PTHR38597:SF1">
    <property type="entry name" value="BLL3834 PROTEIN"/>
    <property type="match status" value="1"/>
</dbReference>
<accession>A0A133VFF6</accession>